<organism evidence="3 8">
    <name type="scientific">Plasmodium berghei</name>
    <dbReference type="NCBI Taxonomy" id="5821"/>
    <lineage>
        <taxon>Eukaryota</taxon>
        <taxon>Sar</taxon>
        <taxon>Alveolata</taxon>
        <taxon>Apicomplexa</taxon>
        <taxon>Aconoidasida</taxon>
        <taxon>Haemosporida</taxon>
        <taxon>Plasmodiidae</taxon>
        <taxon>Plasmodium</taxon>
        <taxon>Plasmodium (Vinckeia)</taxon>
    </lineage>
</organism>
<dbReference type="SMART" id="SM00332">
    <property type="entry name" value="PP2Cc"/>
    <property type="match status" value="1"/>
</dbReference>
<evidence type="ECO:0000259" key="2">
    <source>
        <dbReference type="PROSITE" id="PS51746"/>
    </source>
</evidence>
<dbReference type="OrthoDB" id="60843at2759"/>
<dbReference type="OMA" id="RTWKAVC"/>
<gene>
    <name evidence="3" type="ORF">PBK173_000102100</name>
    <name evidence="5" type="ORF">PBNK65E_000097600</name>
    <name evidence="4" type="ORF">PBNK65NY_000097000</name>
    <name evidence="7" type="ORF">PBSP11A_000097100</name>
    <name evidence="6" type="ORF">PBSP11RLL_000097300</name>
</gene>
<feature type="domain" description="PPM-type phosphatase" evidence="2">
    <location>
        <begin position="702"/>
        <end position="1029"/>
    </location>
</feature>
<dbReference type="InterPro" id="IPR036457">
    <property type="entry name" value="PPM-type-like_dom_sf"/>
</dbReference>
<evidence type="ECO:0000313" key="8">
    <source>
        <dbReference type="Proteomes" id="UP000069549"/>
    </source>
</evidence>
<evidence type="ECO:0000313" key="6">
    <source>
        <dbReference type="EMBL" id="SCO59062.1"/>
    </source>
</evidence>
<dbReference type="Proteomes" id="UP000219974">
    <property type="component" value="Chromosome 6"/>
</dbReference>
<reference evidence="3 8" key="1">
    <citation type="submission" date="2016-02" db="EMBL/GenBank/DDBJ databases">
        <authorList>
            <consortium name="Pathogen Informatics"/>
        </authorList>
    </citation>
    <scope>NUCLEOTIDE SEQUENCE [LARGE SCALE GENOMIC DNA]</scope>
    <source>
        <strain evidence="3 8">K173</strain>
        <strain evidence="4 12">NK65 ny</strain>
        <strain evidence="5 11">NK65e</strain>
        <strain evidence="7 9">SP11 Antwerpcl1</strain>
        <strain evidence="6 10">SP11 RLL</strain>
    </source>
</reference>
<dbReference type="Proteomes" id="UP000220214">
    <property type="component" value="Chromosome 6"/>
</dbReference>
<proteinExistence type="predicted"/>
<feature type="region of interest" description="Disordered" evidence="1">
    <location>
        <begin position="1383"/>
        <end position="1405"/>
    </location>
</feature>
<evidence type="ECO:0000313" key="10">
    <source>
        <dbReference type="Proteomes" id="UP000219974"/>
    </source>
</evidence>
<evidence type="ECO:0000313" key="11">
    <source>
        <dbReference type="Proteomes" id="UP000220214"/>
    </source>
</evidence>
<dbReference type="EMBL" id="LT608142">
    <property type="protein sequence ID" value="SCM19654.1"/>
    <property type="molecule type" value="Genomic_DNA"/>
</dbReference>
<dbReference type="EMBL" id="LT614632">
    <property type="protein sequence ID" value="SCN23397.1"/>
    <property type="molecule type" value="Genomic_DNA"/>
</dbReference>
<dbReference type="EMBL" id="LT608270">
    <property type="protein sequence ID" value="SCO59062.1"/>
    <property type="molecule type" value="Genomic_DNA"/>
</dbReference>
<dbReference type="EMBL" id="LT160026">
    <property type="protein sequence ID" value="CXI16782.1"/>
    <property type="molecule type" value="Genomic_DNA"/>
</dbReference>
<accession>A0A113R6H8</accession>
<dbReference type="Proteomes" id="UP000219860">
    <property type="component" value="Chromosome 6"/>
</dbReference>
<dbReference type="PANTHER" id="PTHR12320">
    <property type="entry name" value="PROTEIN PHOSPHATASE 2C"/>
    <property type="match status" value="1"/>
</dbReference>
<dbReference type="SUPFAM" id="SSF81606">
    <property type="entry name" value="PP2C-like"/>
    <property type="match status" value="1"/>
</dbReference>
<evidence type="ECO:0000256" key="1">
    <source>
        <dbReference type="SAM" id="MobiDB-lite"/>
    </source>
</evidence>
<dbReference type="EMBL" id="LT608254">
    <property type="protein sequence ID" value="SCO59673.1"/>
    <property type="molecule type" value="Genomic_DNA"/>
</dbReference>
<evidence type="ECO:0000313" key="4">
    <source>
        <dbReference type="EMBL" id="SCM19654.1"/>
    </source>
</evidence>
<evidence type="ECO:0000313" key="9">
    <source>
        <dbReference type="Proteomes" id="UP000219860"/>
    </source>
</evidence>
<dbReference type="InterPro" id="IPR039123">
    <property type="entry name" value="PPTC7"/>
</dbReference>
<evidence type="ECO:0000313" key="12">
    <source>
        <dbReference type="Proteomes" id="UP000516480"/>
    </source>
</evidence>
<dbReference type="InterPro" id="IPR001932">
    <property type="entry name" value="PPM-type_phosphatase-like_dom"/>
</dbReference>
<dbReference type="Proteomes" id="UP000516480">
    <property type="component" value="Chromosome 6"/>
</dbReference>
<evidence type="ECO:0000313" key="3">
    <source>
        <dbReference type="EMBL" id="CXI16782.1"/>
    </source>
</evidence>
<evidence type="ECO:0000313" key="5">
    <source>
        <dbReference type="EMBL" id="SCN23397.1"/>
    </source>
</evidence>
<dbReference type="GO" id="GO:0004722">
    <property type="term" value="F:protein serine/threonine phosphatase activity"/>
    <property type="evidence" value="ECO:0007669"/>
    <property type="project" value="TreeGrafter"/>
</dbReference>
<name>A0A113R6H8_PLABE</name>
<dbReference type="Proteomes" id="UP000069549">
    <property type="component" value="Chromosome 6"/>
</dbReference>
<evidence type="ECO:0000313" key="7">
    <source>
        <dbReference type="EMBL" id="SCO59673.1"/>
    </source>
</evidence>
<sequence>MEYIGNIYDKVLSGYVSAHVLKYKSWEEKIIGKEACKNDSDYIKKNLEEILGTFVKNGKFSHSLWEQHKMFIGDEGIYLLGEIITICQIVQFVDSDDIENVQSNEEFKTNLIDELKKRLIIKKKTEILEEKIISNISMCNGDNNFYNNYYYDDIDEDEADNNSDYENDQNNIDSIASVSNSTKHDSNGLAGNNNTKLNDKNAVSNFVEMLCAGKANKYGFCEYDHKFNDKYNLKNIKNEYKSSKSIEHSILSFSEDYDHKYVCLLLNNSGIQEVRILRFSKDCINTNKLLDTLKGTVTFLNELRHLFKYFRSQIFFKDKIYGEFCAYIKFHKSDPNFSGTKALNEFFNSLNENAIKYLFFGLNEYNLNLLEEAISYCPIATFSFFKNIKLLKNMNVNSVRRTWKAVCSLQKLYKNYKKTQEQNFLDDIKYNSDEYNTTSIHQNVSNNGRISLSQPPGNRIYYNLNESIYVDALKYKIHSLLHADPSSTSNIYTNSNIIYSSTEYISNPISLIKCDYISKDAFIRIINTYNSIYINCKNCNFDILVGNNKENKNELFSDYNSNNIEYNGKPFSSSNICNDNMQSIYNNSNSNNNNNNNMPLDLYNDEKLCKKNDINKLNGTCLYVVSDEDNFEMEKKNLRITNNILETNNSIEDNNKTLLEGSDKLLTESTYKPSHENKITRDNSMDDLRINMVKLFKTYGGQCRIGKVQGRCEDATFQTDTPPAFGIFDGVGSWSLEGIDASKFSIGLSLACQREAEKLSKNINGYENVSYNTIIRSKLLLKNSLESVKKEYADAYGSSTAIVGILDEYTGKCGISSLGDSVCMILRREFLPGDINFERETYPKFPVESFLYVNNKGRNPSIIRKIIWKTTDQKWENGAPYQLSNLPDRSQWKDLEARGLHSFVKILERVDIEGDSPDMAISPPSEILCMPGDLILLMSDGVCDNLFDEEIEAYCTLAISPEEACELGDPSAYTSAQDIAYSITNIAKRRSGDKLHSKPFLPYPGKYREPNKIYKGNKVDDISCVAIWVVCENEDSVKYIAMNPNEPSILETDKYYSNNYFHHFNKLTDMCTPTKSFIKEKNKIERVNLKHINTKKGETQSTFSNSNSTNMVNPFNASFFDSSETPIKFNDEPQNRNYEDLSDMVLRDADEEEIEENYTDRSNIEFGQNQNLSNKKDSNKKQTLLSSQEEQQLLENNPMYSNASMDDMIMKTPNNNMLKEKYKDQIFNQDDFDHTPKQRMLEQNIDEHIEIINNMYIKTPLLHVDQTSKDNSKKNKSTKCKIKNKTIEKKMMPLMCHETPKKQIQKNSEKQNKSTIDENYYYNDENDNLTNNPDNISDNYINKESENMVTNFEDSETQIKIQNSKNSMLKINKKIANAKRKYNFSPGKLESPSKMNLYSKRSKKT</sequence>
<feature type="region of interest" description="Disordered" evidence="1">
    <location>
        <begin position="1154"/>
        <end position="1185"/>
    </location>
</feature>
<dbReference type="PROSITE" id="PS51746">
    <property type="entry name" value="PPM_2"/>
    <property type="match status" value="1"/>
</dbReference>
<dbReference type="PANTHER" id="PTHR12320:SF1">
    <property type="entry name" value="PROTEIN PHOSPHATASE PTC7 HOMOLOG"/>
    <property type="match status" value="1"/>
</dbReference>
<dbReference type="VEuPathDB" id="PlasmoDB:PBANKA_0607400"/>
<protein>
    <submittedName>
        <fullName evidence="3">Protein phosphatase, putative</fullName>
    </submittedName>
</protein>
<dbReference type="Gene3D" id="3.60.40.10">
    <property type="entry name" value="PPM-type phosphatase domain"/>
    <property type="match status" value="1"/>
</dbReference>